<organism evidence="1 2">
    <name type="scientific">Neobacillus massiliamazoniensis</name>
    <dbReference type="NCBI Taxonomy" id="1499688"/>
    <lineage>
        <taxon>Bacteria</taxon>
        <taxon>Bacillati</taxon>
        <taxon>Bacillota</taxon>
        <taxon>Bacilli</taxon>
        <taxon>Bacillales</taxon>
        <taxon>Bacillaceae</taxon>
        <taxon>Neobacillus</taxon>
    </lineage>
</organism>
<dbReference type="EMBL" id="CVRB01000001">
    <property type="protein sequence ID" value="CRK81086.1"/>
    <property type="molecule type" value="Genomic_DNA"/>
</dbReference>
<dbReference type="STRING" id="1499688.BN000_00984"/>
<dbReference type="Proteomes" id="UP000199087">
    <property type="component" value="Unassembled WGS sequence"/>
</dbReference>
<sequence length="136" mass="15865">MSEEEKRESTPTFTATIRLKTPPKQVKHLLMLSDCARQLYNACLGEGIKRLHRLQHTTLYRETVQLPKTKKFKAQRCYQFKFLNETFGFKDSAIQSFGIKTKNDSKFIVEHLGTHVCQKIATRAWEEKPRVCLSKC</sequence>
<protein>
    <recommendedName>
        <fullName evidence="3">Transposase putative helix-turn-helix domain-containing protein</fullName>
    </recommendedName>
</protein>
<dbReference type="OrthoDB" id="1652909at2"/>
<evidence type="ECO:0000313" key="1">
    <source>
        <dbReference type="EMBL" id="CRK81086.1"/>
    </source>
</evidence>
<reference evidence="2" key="1">
    <citation type="submission" date="2015-05" db="EMBL/GenBank/DDBJ databases">
        <authorList>
            <person name="Urmite Genomes"/>
        </authorList>
    </citation>
    <scope>NUCLEOTIDE SEQUENCE [LARGE SCALE GENOMIC DNA]</scope>
    <source>
        <strain evidence="2">LF1</strain>
    </source>
</reference>
<evidence type="ECO:0008006" key="3">
    <source>
        <dbReference type="Google" id="ProtNLM"/>
    </source>
</evidence>
<keyword evidence="2" id="KW-1185">Reference proteome</keyword>
<proteinExistence type="predicted"/>
<gene>
    <name evidence="1" type="ORF">BN000_00984</name>
</gene>
<name>A0A0U1NSS2_9BACI</name>
<dbReference type="RefSeq" id="WP_090631611.1">
    <property type="nucleotide sequence ID" value="NZ_CVRB01000001.1"/>
</dbReference>
<accession>A0A0U1NSS2</accession>
<evidence type="ECO:0000313" key="2">
    <source>
        <dbReference type="Proteomes" id="UP000199087"/>
    </source>
</evidence>
<dbReference type="AlphaFoldDB" id="A0A0U1NSS2"/>